<reference evidence="2 3" key="1">
    <citation type="journal article" date="2019" name="Nat. Ecol. Evol.">
        <title>Megaphylogeny resolves global patterns of mushroom evolution.</title>
        <authorList>
            <person name="Varga T."/>
            <person name="Krizsan K."/>
            <person name="Foldi C."/>
            <person name="Dima B."/>
            <person name="Sanchez-Garcia M."/>
            <person name="Sanchez-Ramirez S."/>
            <person name="Szollosi G.J."/>
            <person name="Szarkandi J.G."/>
            <person name="Papp V."/>
            <person name="Albert L."/>
            <person name="Andreopoulos W."/>
            <person name="Angelini C."/>
            <person name="Antonin V."/>
            <person name="Barry K.W."/>
            <person name="Bougher N.L."/>
            <person name="Buchanan P."/>
            <person name="Buyck B."/>
            <person name="Bense V."/>
            <person name="Catcheside P."/>
            <person name="Chovatia M."/>
            <person name="Cooper J."/>
            <person name="Damon W."/>
            <person name="Desjardin D."/>
            <person name="Finy P."/>
            <person name="Geml J."/>
            <person name="Haridas S."/>
            <person name="Hughes K."/>
            <person name="Justo A."/>
            <person name="Karasinski D."/>
            <person name="Kautmanova I."/>
            <person name="Kiss B."/>
            <person name="Kocsube S."/>
            <person name="Kotiranta H."/>
            <person name="LaButti K.M."/>
            <person name="Lechner B.E."/>
            <person name="Liimatainen K."/>
            <person name="Lipzen A."/>
            <person name="Lukacs Z."/>
            <person name="Mihaltcheva S."/>
            <person name="Morgado L.N."/>
            <person name="Niskanen T."/>
            <person name="Noordeloos M.E."/>
            <person name="Ohm R.A."/>
            <person name="Ortiz-Santana B."/>
            <person name="Ovrebo C."/>
            <person name="Racz N."/>
            <person name="Riley R."/>
            <person name="Savchenko A."/>
            <person name="Shiryaev A."/>
            <person name="Soop K."/>
            <person name="Spirin V."/>
            <person name="Szebenyi C."/>
            <person name="Tomsovsky M."/>
            <person name="Tulloss R.E."/>
            <person name="Uehling J."/>
            <person name="Grigoriev I.V."/>
            <person name="Vagvolgyi C."/>
            <person name="Papp T."/>
            <person name="Martin F.M."/>
            <person name="Miettinen O."/>
            <person name="Hibbett D.S."/>
            <person name="Nagy L.G."/>
        </authorList>
    </citation>
    <scope>NUCLEOTIDE SEQUENCE [LARGE SCALE GENOMIC DNA]</scope>
    <source>
        <strain evidence="2 3">CBS 962.96</strain>
    </source>
</reference>
<keyword evidence="3" id="KW-1185">Reference proteome</keyword>
<sequence length="443" mass="51261">MGVWLTFLLKFLFVLQATWVLASGVPSDDSSRTFLSSMNSDLPDGAFIATNLSAIVDLADFLDETPGTNVTHLLLSDSSVQDLETNWGLIDVQAIVKAAMNSSTDDPHDIDKDLLFEEYGEYLNWNAHADIDITDEEEDALSFNRKLTRRYKRALRSNPVVVSRILNHSAPTLEVFSYLTYMPQEWEIRRGPWWYGNDDFNHAVPSLLEYKYPHLRELVVRDKIAWPYCPRWRSCVPDGPPQQCNLTTSPFPSLSHLHIVMQQLHEPLPSLSSFKELPSLTNLRLSGTSLPLELVPEPRKYRTWYQELVYQVKLFLSPPSPKANPIPSNLTFVVNPEFPMDSSSLRRYTEDDEDYNRYIERLGTLTDSFMIRLIWPSEDNYRKHGSKLGMYPLEVAIEDFRARLFNTGQGDWVIPEGTPWRDSQSDWWWNNEIPKPLLSIRQW</sequence>
<keyword evidence="1" id="KW-0732">Signal</keyword>
<proteinExistence type="predicted"/>
<dbReference type="EMBL" id="ML179167">
    <property type="protein sequence ID" value="THU96885.1"/>
    <property type="molecule type" value="Genomic_DNA"/>
</dbReference>
<evidence type="ECO:0000313" key="3">
    <source>
        <dbReference type="Proteomes" id="UP000297245"/>
    </source>
</evidence>
<evidence type="ECO:0000313" key="2">
    <source>
        <dbReference type="EMBL" id="THU96885.1"/>
    </source>
</evidence>
<protein>
    <submittedName>
        <fullName evidence="2">Uncharacterized protein</fullName>
    </submittedName>
</protein>
<evidence type="ECO:0000256" key="1">
    <source>
        <dbReference type="SAM" id="SignalP"/>
    </source>
</evidence>
<organism evidence="2 3">
    <name type="scientific">Dendrothele bispora (strain CBS 962.96)</name>
    <dbReference type="NCBI Taxonomy" id="1314807"/>
    <lineage>
        <taxon>Eukaryota</taxon>
        <taxon>Fungi</taxon>
        <taxon>Dikarya</taxon>
        <taxon>Basidiomycota</taxon>
        <taxon>Agaricomycotina</taxon>
        <taxon>Agaricomycetes</taxon>
        <taxon>Agaricomycetidae</taxon>
        <taxon>Agaricales</taxon>
        <taxon>Agaricales incertae sedis</taxon>
        <taxon>Dendrothele</taxon>
    </lineage>
</organism>
<name>A0A4V4HFZ8_DENBC</name>
<dbReference type="AlphaFoldDB" id="A0A4V4HFZ8"/>
<accession>A0A4V4HFZ8</accession>
<feature type="signal peptide" evidence="1">
    <location>
        <begin position="1"/>
        <end position="22"/>
    </location>
</feature>
<gene>
    <name evidence="2" type="ORF">K435DRAFT_82391</name>
</gene>
<feature type="chain" id="PRO_5020841184" evidence="1">
    <location>
        <begin position="23"/>
        <end position="443"/>
    </location>
</feature>
<dbReference type="Proteomes" id="UP000297245">
    <property type="component" value="Unassembled WGS sequence"/>
</dbReference>
<dbReference type="OrthoDB" id="2831310at2759"/>